<comment type="subcellular location">
    <subcellularLocation>
        <location evidence="1 6">Nucleus</location>
    </subcellularLocation>
</comment>
<dbReference type="InterPro" id="IPR038933">
    <property type="entry name" value="Ovate"/>
</dbReference>
<evidence type="ECO:0000256" key="3">
    <source>
        <dbReference type="ARBA" id="ARBA00023015"/>
    </source>
</evidence>
<dbReference type="Proteomes" id="UP001279734">
    <property type="component" value="Unassembled WGS sequence"/>
</dbReference>
<keyword evidence="10" id="KW-1185">Reference proteome</keyword>
<dbReference type="GO" id="GO:0005634">
    <property type="term" value="C:nucleus"/>
    <property type="evidence" value="ECO:0007669"/>
    <property type="project" value="UniProtKB-SubCell"/>
</dbReference>
<dbReference type="AlphaFoldDB" id="A0AAD3SFW4"/>
<evidence type="ECO:0000256" key="4">
    <source>
        <dbReference type="ARBA" id="ARBA00023163"/>
    </source>
</evidence>
<dbReference type="InterPro" id="IPR025830">
    <property type="entry name" value="DNA_bnd_dom_ovate"/>
</dbReference>
<reference evidence="9" key="1">
    <citation type="submission" date="2023-05" db="EMBL/GenBank/DDBJ databases">
        <title>Nepenthes gracilis genome sequencing.</title>
        <authorList>
            <person name="Fukushima K."/>
        </authorList>
    </citation>
    <scope>NUCLEOTIDE SEQUENCE</scope>
    <source>
        <strain evidence="9">SING2019-196</strain>
    </source>
</reference>
<gene>
    <name evidence="9" type="ORF">Nepgr_011855</name>
</gene>
<dbReference type="GO" id="GO:0045892">
    <property type="term" value="P:negative regulation of DNA-templated transcription"/>
    <property type="evidence" value="ECO:0007669"/>
    <property type="project" value="UniProtKB-UniRule"/>
</dbReference>
<evidence type="ECO:0000256" key="7">
    <source>
        <dbReference type="SAM" id="MobiDB-lite"/>
    </source>
</evidence>
<feature type="region of interest" description="Disordered" evidence="7">
    <location>
        <begin position="247"/>
        <end position="278"/>
    </location>
</feature>
<dbReference type="PANTHER" id="PTHR33057:SF82">
    <property type="entry name" value="TRANSCRIPTION REPRESSOR OFP5"/>
    <property type="match status" value="1"/>
</dbReference>
<feature type="region of interest" description="Disordered" evidence="7">
    <location>
        <begin position="23"/>
        <end position="74"/>
    </location>
</feature>
<accession>A0AAD3SFW4</accession>
<keyword evidence="3 6" id="KW-0805">Transcription regulation</keyword>
<proteinExistence type="predicted"/>
<dbReference type="GO" id="GO:0003677">
    <property type="term" value="F:DNA binding"/>
    <property type="evidence" value="ECO:0007669"/>
    <property type="project" value="InterPro"/>
</dbReference>
<dbReference type="Pfam" id="PF04844">
    <property type="entry name" value="Ovate"/>
    <property type="match status" value="1"/>
</dbReference>
<evidence type="ECO:0000313" key="9">
    <source>
        <dbReference type="EMBL" id="GMH10014.1"/>
    </source>
</evidence>
<feature type="compositionally biased region" description="Low complexity" evidence="7">
    <location>
        <begin position="50"/>
        <end position="70"/>
    </location>
</feature>
<feature type="domain" description="OVATE" evidence="8">
    <location>
        <begin position="316"/>
        <end position="375"/>
    </location>
</feature>
<organism evidence="9 10">
    <name type="scientific">Nepenthes gracilis</name>
    <name type="common">Slender pitcher plant</name>
    <dbReference type="NCBI Taxonomy" id="150966"/>
    <lineage>
        <taxon>Eukaryota</taxon>
        <taxon>Viridiplantae</taxon>
        <taxon>Streptophyta</taxon>
        <taxon>Embryophyta</taxon>
        <taxon>Tracheophyta</taxon>
        <taxon>Spermatophyta</taxon>
        <taxon>Magnoliopsida</taxon>
        <taxon>eudicotyledons</taxon>
        <taxon>Gunneridae</taxon>
        <taxon>Pentapetalae</taxon>
        <taxon>Caryophyllales</taxon>
        <taxon>Nepenthaceae</taxon>
        <taxon>Nepenthes</taxon>
    </lineage>
</organism>
<dbReference type="Pfam" id="PF13724">
    <property type="entry name" value="DNA_binding_2"/>
    <property type="match status" value="1"/>
</dbReference>
<protein>
    <recommendedName>
        <fullName evidence="6">Transcription repressor</fullName>
    </recommendedName>
    <alternativeName>
        <fullName evidence="6">Ovate family protein</fullName>
    </alternativeName>
</protein>
<evidence type="ECO:0000256" key="6">
    <source>
        <dbReference type="RuleBase" id="RU367028"/>
    </source>
</evidence>
<evidence type="ECO:0000256" key="5">
    <source>
        <dbReference type="ARBA" id="ARBA00023242"/>
    </source>
</evidence>
<feature type="compositionally biased region" description="Polar residues" evidence="7">
    <location>
        <begin position="262"/>
        <end position="274"/>
    </location>
</feature>
<feature type="region of interest" description="Disordered" evidence="7">
    <location>
        <begin position="97"/>
        <end position="165"/>
    </location>
</feature>
<evidence type="ECO:0000313" key="10">
    <source>
        <dbReference type="Proteomes" id="UP001279734"/>
    </source>
</evidence>
<feature type="compositionally biased region" description="Low complexity" evidence="7">
    <location>
        <begin position="122"/>
        <end position="136"/>
    </location>
</feature>
<keyword evidence="2 6" id="KW-0678">Repressor</keyword>
<comment type="caution">
    <text evidence="9">The sequence shown here is derived from an EMBL/GenBank/DDBJ whole genome shotgun (WGS) entry which is preliminary data.</text>
</comment>
<dbReference type="PROSITE" id="PS51754">
    <property type="entry name" value="OVATE"/>
    <property type="match status" value="1"/>
</dbReference>
<sequence length="385" mass="43073">MGNYRFKLSDMIPNAWFYKLKDMGSGGGGGGKNQSDLKKKKKKQLTTPSQQDQQQLAKSSSYSAAAAESQRNLSLPRKSYYYTREFAQEDPKITENYSSCHYLPDPPRKSARKRTTKRKSFKSSSSPKPVSPSVSAGCRCRTTSNLHSFSPKPETSSRDISPDRNSVLAEFSPDHSNLACAIPCNCRVHPAVGEEEVIVSVDEIPSAREEEKCDGLDSISEIKLPPIITKPEKFDEMKNRAAGIEMDNRGSAAESDGKENRSSFTRRFSANPTPSGLRLRINSPRIGRKFQGNTIGRRSSVPGSARGRSISESFAIVKSSFDPKNDFKESMMEMIVLNKIRASEDLEELLACYLSLNSDEYHDLIIQVFKQIWFDLNDLKQRKVA</sequence>
<keyword evidence="5 6" id="KW-0539">Nucleus</keyword>
<dbReference type="InterPro" id="IPR006458">
    <property type="entry name" value="Ovate_C"/>
</dbReference>
<dbReference type="PANTHER" id="PTHR33057">
    <property type="entry name" value="TRANSCRIPTION REPRESSOR OFP7-RELATED"/>
    <property type="match status" value="1"/>
</dbReference>
<keyword evidence="4 6" id="KW-0804">Transcription</keyword>
<dbReference type="EMBL" id="BSYO01000009">
    <property type="protein sequence ID" value="GMH10014.1"/>
    <property type="molecule type" value="Genomic_DNA"/>
</dbReference>
<feature type="compositionally biased region" description="Basic residues" evidence="7">
    <location>
        <begin position="109"/>
        <end position="121"/>
    </location>
</feature>
<dbReference type="NCBIfam" id="TIGR01568">
    <property type="entry name" value="A_thal_3678"/>
    <property type="match status" value="1"/>
</dbReference>
<evidence type="ECO:0000256" key="2">
    <source>
        <dbReference type="ARBA" id="ARBA00022491"/>
    </source>
</evidence>
<evidence type="ECO:0000259" key="8">
    <source>
        <dbReference type="PROSITE" id="PS51754"/>
    </source>
</evidence>
<name>A0AAD3SFW4_NEPGR</name>
<comment type="function">
    <text evidence="6">Transcriptional repressor that regulates multiple aspects of plant growth and development.</text>
</comment>
<evidence type="ECO:0000256" key="1">
    <source>
        <dbReference type="ARBA" id="ARBA00004123"/>
    </source>
</evidence>